<keyword evidence="1" id="KW-1133">Transmembrane helix</keyword>
<dbReference type="RefSeq" id="WP_053922472.1">
    <property type="nucleotide sequence ID" value="NZ_LGKG01000013.1"/>
</dbReference>
<dbReference type="EMBL" id="LGKG01000013">
    <property type="protein sequence ID" value="KPC66249.1"/>
    <property type="molecule type" value="Genomic_DNA"/>
</dbReference>
<accession>A0A0N0H3H0</accession>
<protein>
    <submittedName>
        <fullName evidence="2">Membrane protein</fullName>
    </submittedName>
</protein>
<feature type="transmembrane region" description="Helical" evidence="1">
    <location>
        <begin position="44"/>
        <end position="64"/>
    </location>
</feature>
<evidence type="ECO:0000313" key="3">
    <source>
        <dbReference type="Proteomes" id="UP000037982"/>
    </source>
</evidence>
<sequence length="91" mass="9181">MSDETPQAGDLLVRIGAIMFLVGAVATLATVTPLFLGTDPLPSAFYWVCMLMGAGFAVAATGVIRSARAQRRQAEAAAASAPSAPSAPSAT</sequence>
<evidence type="ECO:0000313" key="2">
    <source>
        <dbReference type="EMBL" id="KPC66249.1"/>
    </source>
</evidence>
<dbReference type="AlphaFoldDB" id="A0A0N0H3H0"/>
<organism evidence="2 3">
    <name type="scientific">Streptomyces chattanoogensis</name>
    <dbReference type="NCBI Taxonomy" id="66876"/>
    <lineage>
        <taxon>Bacteria</taxon>
        <taxon>Bacillati</taxon>
        <taxon>Actinomycetota</taxon>
        <taxon>Actinomycetes</taxon>
        <taxon>Kitasatosporales</taxon>
        <taxon>Streptomycetaceae</taxon>
        <taxon>Streptomyces</taxon>
    </lineage>
</organism>
<dbReference type="Proteomes" id="UP000037982">
    <property type="component" value="Unassembled WGS sequence"/>
</dbReference>
<gene>
    <name evidence="2" type="ORF">ADL29_04690</name>
</gene>
<keyword evidence="1" id="KW-0812">Transmembrane</keyword>
<name>A0A0N0H3H0_9ACTN</name>
<comment type="caution">
    <text evidence="2">The sequence shown here is derived from an EMBL/GenBank/DDBJ whole genome shotgun (WGS) entry which is preliminary data.</text>
</comment>
<keyword evidence="3" id="KW-1185">Reference proteome</keyword>
<reference evidence="3" key="1">
    <citation type="submission" date="2015-07" db="EMBL/GenBank/DDBJ databases">
        <authorList>
            <person name="Ju K.-S."/>
            <person name="Doroghazi J.R."/>
            <person name="Metcalf W.W."/>
        </authorList>
    </citation>
    <scope>NUCLEOTIDE SEQUENCE [LARGE SCALE GENOMIC DNA]</scope>
    <source>
        <strain evidence="3">NRRL ISP-5002</strain>
    </source>
</reference>
<keyword evidence="1" id="KW-0472">Membrane</keyword>
<proteinExistence type="predicted"/>
<evidence type="ECO:0000256" key="1">
    <source>
        <dbReference type="SAM" id="Phobius"/>
    </source>
</evidence>
<feature type="transmembrane region" description="Helical" evidence="1">
    <location>
        <begin position="12"/>
        <end position="32"/>
    </location>
</feature>